<evidence type="ECO:0000256" key="1">
    <source>
        <dbReference type="SAM" id="MobiDB-lite"/>
    </source>
</evidence>
<organism evidence="3 4">
    <name type="scientific">Sphingomonas japonica</name>
    <dbReference type="NCBI Taxonomy" id="511662"/>
    <lineage>
        <taxon>Bacteria</taxon>
        <taxon>Pseudomonadati</taxon>
        <taxon>Pseudomonadota</taxon>
        <taxon>Alphaproteobacteria</taxon>
        <taxon>Sphingomonadales</taxon>
        <taxon>Sphingomonadaceae</taxon>
        <taxon>Sphingomonas</taxon>
    </lineage>
</organism>
<dbReference type="RefSeq" id="WP_140046632.1">
    <property type="nucleotide sequence ID" value="NZ_BAAAEV010000001.1"/>
</dbReference>
<protein>
    <recommendedName>
        <fullName evidence="5">Lipoprotein</fullName>
    </recommendedName>
</protein>
<gene>
    <name evidence="3" type="ORF">FHT01_001786</name>
</gene>
<feature type="chain" id="PRO_5045892863" description="Lipoprotein" evidence="2">
    <location>
        <begin position="26"/>
        <end position="182"/>
    </location>
</feature>
<dbReference type="EMBL" id="JAASQP010000001">
    <property type="protein sequence ID" value="NIJ24244.1"/>
    <property type="molecule type" value="Genomic_DNA"/>
</dbReference>
<evidence type="ECO:0000256" key="2">
    <source>
        <dbReference type="SAM" id="SignalP"/>
    </source>
</evidence>
<feature type="compositionally biased region" description="Pro residues" evidence="1">
    <location>
        <begin position="26"/>
        <end position="48"/>
    </location>
</feature>
<keyword evidence="4" id="KW-1185">Reference proteome</keyword>
<keyword evidence="2" id="KW-0732">Signal</keyword>
<feature type="region of interest" description="Disordered" evidence="1">
    <location>
        <begin position="26"/>
        <end position="55"/>
    </location>
</feature>
<comment type="caution">
    <text evidence="3">The sequence shown here is derived from an EMBL/GenBank/DDBJ whole genome shotgun (WGS) entry which is preliminary data.</text>
</comment>
<dbReference type="Proteomes" id="UP000788153">
    <property type="component" value="Unassembled WGS sequence"/>
</dbReference>
<dbReference type="PROSITE" id="PS51257">
    <property type="entry name" value="PROKAR_LIPOPROTEIN"/>
    <property type="match status" value="1"/>
</dbReference>
<evidence type="ECO:0008006" key="5">
    <source>
        <dbReference type="Google" id="ProtNLM"/>
    </source>
</evidence>
<reference evidence="3 4" key="1">
    <citation type="submission" date="2020-03" db="EMBL/GenBank/DDBJ databases">
        <title>Genomic Encyclopedia of Type Strains, Phase IV (KMG-IV): sequencing the most valuable type-strain genomes for metagenomic binning, comparative biology and taxonomic classification.</title>
        <authorList>
            <person name="Goeker M."/>
        </authorList>
    </citation>
    <scope>NUCLEOTIDE SEQUENCE [LARGE SCALE GENOMIC DNA]</scope>
    <source>
        <strain evidence="3 4">DSM 22753</strain>
    </source>
</reference>
<sequence length="182" mass="19029">MSRRFPGLALVTTGFLALGACVPRAEPPPPPVETPAPAPAPTPPPTPAPAAVNWADLPPTPGDWVYRRDERGSIALFGRSGADADFTIRCDRAAGQLFLSRRGSATGPATMTIRTTSATRALTARPTGGTPAYVAAAVTPRDSLLDAMGFSRGRVLVAVSAMPQLVLPSWAEILRVTEDCRA</sequence>
<feature type="signal peptide" evidence="2">
    <location>
        <begin position="1"/>
        <end position="25"/>
    </location>
</feature>
<evidence type="ECO:0000313" key="3">
    <source>
        <dbReference type="EMBL" id="NIJ24244.1"/>
    </source>
</evidence>
<proteinExistence type="predicted"/>
<evidence type="ECO:0000313" key="4">
    <source>
        <dbReference type="Proteomes" id="UP000788153"/>
    </source>
</evidence>
<name>A0ABX0U3C1_9SPHN</name>
<accession>A0ABX0U3C1</accession>